<keyword evidence="1" id="KW-0472">Membrane</keyword>
<reference evidence="2 3" key="2">
    <citation type="submission" date="2018-11" db="EMBL/GenBank/DDBJ databases">
        <authorList>
            <consortium name="Pathogen Informatics"/>
        </authorList>
    </citation>
    <scope>NUCLEOTIDE SEQUENCE [LARGE SCALE GENOMIC DNA]</scope>
</reference>
<keyword evidence="1" id="KW-0812">Transmembrane</keyword>
<evidence type="ECO:0000313" key="4">
    <source>
        <dbReference type="WBParaSite" id="GPUH_0001917801-mRNA-1"/>
    </source>
</evidence>
<evidence type="ECO:0000313" key="2">
    <source>
        <dbReference type="EMBL" id="VDN33255.1"/>
    </source>
</evidence>
<dbReference type="Proteomes" id="UP000271098">
    <property type="component" value="Unassembled WGS sequence"/>
</dbReference>
<accession>A0A183EDW2</accession>
<reference evidence="4" key="1">
    <citation type="submission" date="2016-06" db="UniProtKB">
        <authorList>
            <consortium name="WormBaseParasite"/>
        </authorList>
    </citation>
    <scope>IDENTIFICATION</scope>
</reference>
<sequence>MTQAGQEFGRNFLDDTAQGFAVEGHRLATDLDKQAPHFFQTSASIIRAAVNETQRVVRVITIILFTLAILLLLMYVGWKYICDRYRLYRQRKKSQMVAKYINNDRRVHFSDQPQINYSSVPEMKEMKDGEGVNSSGSTPTDRTTVDIIDFLPQIHSLMSIKEHRYRLPYVRVPIDGQYRLCLFDTDSTITYIRKSIVPYHKWEDLQSVGKTA</sequence>
<gene>
    <name evidence="2" type="ORF">GPUH_LOCUS19154</name>
</gene>
<protein>
    <submittedName>
        <fullName evidence="2 4">Uncharacterized protein</fullName>
    </submittedName>
</protein>
<organism evidence="4">
    <name type="scientific">Gongylonema pulchrum</name>
    <dbReference type="NCBI Taxonomy" id="637853"/>
    <lineage>
        <taxon>Eukaryota</taxon>
        <taxon>Metazoa</taxon>
        <taxon>Ecdysozoa</taxon>
        <taxon>Nematoda</taxon>
        <taxon>Chromadorea</taxon>
        <taxon>Rhabditida</taxon>
        <taxon>Spirurina</taxon>
        <taxon>Spiruromorpha</taxon>
        <taxon>Spiruroidea</taxon>
        <taxon>Gongylonematidae</taxon>
        <taxon>Gongylonema</taxon>
    </lineage>
</organism>
<dbReference type="WBParaSite" id="GPUH_0001917801-mRNA-1">
    <property type="protein sequence ID" value="GPUH_0001917801-mRNA-1"/>
    <property type="gene ID" value="GPUH_0001917801"/>
</dbReference>
<name>A0A183EDW2_9BILA</name>
<dbReference type="AlphaFoldDB" id="A0A183EDW2"/>
<evidence type="ECO:0000313" key="3">
    <source>
        <dbReference type="Proteomes" id="UP000271098"/>
    </source>
</evidence>
<keyword evidence="3" id="KW-1185">Reference proteome</keyword>
<evidence type="ECO:0000256" key="1">
    <source>
        <dbReference type="SAM" id="Phobius"/>
    </source>
</evidence>
<keyword evidence="1" id="KW-1133">Transmembrane helix</keyword>
<dbReference type="EMBL" id="UYRT01088011">
    <property type="protein sequence ID" value="VDN33255.1"/>
    <property type="molecule type" value="Genomic_DNA"/>
</dbReference>
<proteinExistence type="predicted"/>
<feature type="transmembrane region" description="Helical" evidence="1">
    <location>
        <begin position="59"/>
        <end position="82"/>
    </location>
</feature>